<keyword evidence="3" id="KW-0547">Nucleotide-binding</keyword>
<dbReference type="OrthoDB" id="9808328at2"/>
<dbReference type="InterPro" id="IPR036640">
    <property type="entry name" value="ABC1_TM_sf"/>
</dbReference>
<comment type="caution">
    <text evidence="11">The sequence shown here is derived from an EMBL/GenBank/DDBJ whole genome shotgun (WGS) entry which is preliminary data.</text>
</comment>
<keyword evidence="12" id="KW-1185">Reference proteome</keyword>
<feature type="region of interest" description="Disordered" evidence="7">
    <location>
        <begin position="443"/>
        <end position="479"/>
    </location>
</feature>
<reference evidence="11 12" key="1">
    <citation type="submission" date="2019-03" db="EMBL/GenBank/DDBJ databases">
        <title>Rhodobacteraceae bacterium SM1902, a new member of the family Rhodobacteraceae isolated from Yantai.</title>
        <authorList>
            <person name="Sun Y."/>
        </authorList>
    </citation>
    <scope>NUCLEOTIDE SEQUENCE [LARGE SCALE GENOMIC DNA]</scope>
    <source>
        <strain evidence="11 12">SM1902</strain>
    </source>
</reference>
<dbReference type="InterPro" id="IPR003593">
    <property type="entry name" value="AAA+_ATPase"/>
</dbReference>
<dbReference type="SUPFAM" id="SSF90123">
    <property type="entry name" value="ABC transporter transmembrane region"/>
    <property type="match status" value="1"/>
</dbReference>
<dbReference type="PROSITE" id="PS50893">
    <property type="entry name" value="ABC_TRANSPORTER_2"/>
    <property type="match status" value="1"/>
</dbReference>
<protein>
    <submittedName>
        <fullName evidence="11">ATP-binding cassette domain-containing protein</fullName>
    </submittedName>
</protein>
<dbReference type="GO" id="GO:0015421">
    <property type="term" value="F:ABC-type oligopeptide transporter activity"/>
    <property type="evidence" value="ECO:0007669"/>
    <property type="project" value="TreeGrafter"/>
</dbReference>
<dbReference type="InterPro" id="IPR011527">
    <property type="entry name" value="ABC1_TM_dom"/>
</dbReference>
<dbReference type="InterPro" id="IPR039421">
    <property type="entry name" value="Type_1_exporter"/>
</dbReference>
<evidence type="ECO:0000256" key="7">
    <source>
        <dbReference type="SAM" id="MobiDB-lite"/>
    </source>
</evidence>
<feature type="domain" description="ABC transmembrane type-1" evidence="10">
    <location>
        <begin position="14"/>
        <end position="178"/>
    </location>
</feature>
<dbReference type="Gene3D" id="3.40.50.300">
    <property type="entry name" value="P-loop containing nucleotide triphosphate hydrolases"/>
    <property type="match status" value="1"/>
</dbReference>
<dbReference type="InterPro" id="IPR027417">
    <property type="entry name" value="P-loop_NTPase"/>
</dbReference>
<dbReference type="PANTHER" id="PTHR43394:SF1">
    <property type="entry name" value="ATP-BINDING CASSETTE SUB-FAMILY B MEMBER 10, MITOCHONDRIAL"/>
    <property type="match status" value="1"/>
</dbReference>
<proteinExistence type="predicted"/>
<evidence type="ECO:0000256" key="5">
    <source>
        <dbReference type="ARBA" id="ARBA00022989"/>
    </source>
</evidence>
<feature type="transmembrane region" description="Helical" evidence="8">
    <location>
        <begin position="37"/>
        <end position="56"/>
    </location>
</feature>
<dbReference type="PROSITE" id="PS50929">
    <property type="entry name" value="ABC_TM1F"/>
    <property type="match status" value="1"/>
</dbReference>
<keyword evidence="5 8" id="KW-1133">Transmembrane helix</keyword>
<organism evidence="11 12">
    <name type="scientific">Meridianimarinicoccus aquatilis</name>
    <dbReference type="NCBI Taxonomy" id="2552766"/>
    <lineage>
        <taxon>Bacteria</taxon>
        <taxon>Pseudomonadati</taxon>
        <taxon>Pseudomonadota</taxon>
        <taxon>Alphaproteobacteria</taxon>
        <taxon>Rhodobacterales</taxon>
        <taxon>Paracoccaceae</taxon>
        <taxon>Meridianimarinicoccus</taxon>
    </lineage>
</organism>
<evidence type="ECO:0000256" key="4">
    <source>
        <dbReference type="ARBA" id="ARBA00022840"/>
    </source>
</evidence>
<dbReference type="GO" id="GO:0005886">
    <property type="term" value="C:plasma membrane"/>
    <property type="evidence" value="ECO:0007669"/>
    <property type="project" value="UniProtKB-SubCell"/>
</dbReference>
<dbReference type="GO" id="GO:0005524">
    <property type="term" value="F:ATP binding"/>
    <property type="evidence" value="ECO:0007669"/>
    <property type="project" value="UniProtKB-KW"/>
</dbReference>
<sequence>MKSLPKFREIRTLALFDLPWMPFYFGLLFVFHPMMGWVGATAAVIIMGLAMIKRLITRRPAWYASKFNAKWLKSVRAAEESGSAQRMLGLEDGFDNRWLKFRASSLQNQVKVDERVWVMVSATRTFRIFLQSAMLAVGAHLVLIGDLSSGAMIAGSILLGKALAPLEAVVNNVTNLQTTLAGARRLERNLSRSSADLRARRSAALPEKPGALCVSNVTFKPRERNHPVLTRLSFDVQPGEALAIVGRSGAGKSSLVRLLTGGTSATMGRVTLSGFPLFELSERAVSQHIGYLPQFLTFFDGTVAENIARYDPDMTIADVVEAAELVNAMTEIEQLPKGLQTDMRLAQDILSAGALQQISLARAVYGKPNILILDEPNAGRDQESGALIASLIKAQTAAGKSAIVITHSPNVLRTCDKVMILEDGAQKAFGPRDEILTKLAAASSQANTAAPAFKKPRKPARSTQMVWSKQPEPYGVTAR</sequence>
<evidence type="ECO:0000256" key="6">
    <source>
        <dbReference type="ARBA" id="ARBA00023136"/>
    </source>
</evidence>
<feature type="transmembrane region" description="Helical" evidence="8">
    <location>
        <begin position="133"/>
        <end position="159"/>
    </location>
</feature>
<evidence type="ECO:0000259" key="10">
    <source>
        <dbReference type="PROSITE" id="PS50929"/>
    </source>
</evidence>
<gene>
    <name evidence="11" type="ORF">E2L05_12330</name>
</gene>
<feature type="transmembrane region" description="Helical" evidence="8">
    <location>
        <begin position="12"/>
        <end position="31"/>
    </location>
</feature>
<dbReference type="Pfam" id="PF00005">
    <property type="entry name" value="ABC_tran"/>
    <property type="match status" value="1"/>
</dbReference>
<feature type="compositionally biased region" description="Low complexity" evidence="7">
    <location>
        <begin position="443"/>
        <end position="453"/>
    </location>
</feature>
<dbReference type="PANTHER" id="PTHR43394">
    <property type="entry name" value="ATP-DEPENDENT PERMEASE MDL1, MITOCHONDRIAL"/>
    <property type="match status" value="1"/>
</dbReference>
<accession>A0A4R6ATD2</accession>
<evidence type="ECO:0000256" key="3">
    <source>
        <dbReference type="ARBA" id="ARBA00022741"/>
    </source>
</evidence>
<keyword evidence="4 11" id="KW-0067">ATP-binding</keyword>
<dbReference type="AlphaFoldDB" id="A0A4R6ATD2"/>
<evidence type="ECO:0000259" key="9">
    <source>
        <dbReference type="PROSITE" id="PS50893"/>
    </source>
</evidence>
<evidence type="ECO:0000313" key="11">
    <source>
        <dbReference type="EMBL" id="TDL86882.1"/>
    </source>
</evidence>
<feature type="domain" description="ABC transporter" evidence="9">
    <location>
        <begin position="212"/>
        <end position="448"/>
    </location>
</feature>
<dbReference type="Proteomes" id="UP000294562">
    <property type="component" value="Unassembled WGS sequence"/>
</dbReference>
<name>A0A4R6ATD2_9RHOB</name>
<evidence type="ECO:0000256" key="1">
    <source>
        <dbReference type="ARBA" id="ARBA00004651"/>
    </source>
</evidence>
<dbReference type="InterPro" id="IPR003439">
    <property type="entry name" value="ABC_transporter-like_ATP-bd"/>
</dbReference>
<comment type="subcellular location">
    <subcellularLocation>
        <location evidence="1">Cell membrane</location>
        <topology evidence="1">Multi-pass membrane protein</topology>
    </subcellularLocation>
</comment>
<dbReference type="Gene3D" id="1.20.1560.10">
    <property type="entry name" value="ABC transporter type 1, transmembrane domain"/>
    <property type="match status" value="1"/>
</dbReference>
<evidence type="ECO:0000256" key="2">
    <source>
        <dbReference type="ARBA" id="ARBA00022692"/>
    </source>
</evidence>
<evidence type="ECO:0000313" key="12">
    <source>
        <dbReference type="Proteomes" id="UP000294562"/>
    </source>
</evidence>
<dbReference type="GO" id="GO:0016887">
    <property type="term" value="F:ATP hydrolysis activity"/>
    <property type="evidence" value="ECO:0007669"/>
    <property type="project" value="InterPro"/>
</dbReference>
<keyword evidence="2 8" id="KW-0812">Transmembrane</keyword>
<keyword evidence="6 8" id="KW-0472">Membrane</keyword>
<dbReference type="SUPFAM" id="SSF52540">
    <property type="entry name" value="P-loop containing nucleoside triphosphate hydrolases"/>
    <property type="match status" value="1"/>
</dbReference>
<dbReference type="EMBL" id="SMZO01000027">
    <property type="protein sequence ID" value="TDL86882.1"/>
    <property type="molecule type" value="Genomic_DNA"/>
</dbReference>
<evidence type="ECO:0000256" key="8">
    <source>
        <dbReference type="SAM" id="Phobius"/>
    </source>
</evidence>
<dbReference type="SMART" id="SM00382">
    <property type="entry name" value="AAA"/>
    <property type="match status" value="1"/>
</dbReference>